<feature type="domain" description="Peptidase S8/S53" evidence="8">
    <location>
        <begin position="844"/>
        <end position="1204"/>
    </location>
</feature>
<feature type="compositionally biased region" description="Pro residues" evidence="6">
    <location>
        <begin position="258"/>
        <end position="270"/>
    </location>
</feature>
<dbReference type="Proteomes" id="UP000612055">
    <property type="component" value="Unassembled WGS sequence"/>
</dbReference>
<evidence type="ECO:0000256" key="5">
    <source>
        <dbReference type="PROSITE-ProRule" id="PRU01240"/>
    </source>
</evidence>
<feature type="region of interest" description="Disordered" evidence="6">
    <location>
        <begin position="361"/>
        <end position="389"/>
    </location>
</feature>
<feature type="compositionally biased region" description="Low complexity" evidence="6">
    <location>
        <begin position="220"/>
        <end position="235"/>
    </location>
</feature>
<dbReference type="PANTHER" id="PTHR43399">
    <property type="entry name" value="SUBTILISIN-RELATED"/>
    <property type="match status" value="1"/>
</dbReference>
<feature type="compositionally biased region" description="Low complexity" evidence="6">
    <location>
        <begin position="42"/>
        <end position="55"/>
    </location>
</feature>
<comment type="similarity">
    <text evidence="1 5">Belongs to the peptidase S8 family.</text>
</comment>
<evidence type="ECO:0000256" key="4">
    <source>
        <dbReference type="ARBA" id="ARBA00022825"/>
    </source>
</evidence>
<feature type="compositionally biased region" description="Pro residues" evidence="6">
    <location>
        <begin position="180"/>
        <end position="190"/>
    </location>
</feature>
<dbReference type="OrthoDB" id="5139247at2759"/>
<feature type="active site" description="Charge relay system" evidence="5">
    <location>
        <position position="1159"/>
    </location>
</feature>
<dbReference type="EMBL" id="JAEHOE010000101">
    <property type="protein sequence ID" value="KAG2487150.1"/>
    <property type="molecule type" value="Genomic_DNA"/>
</dbReference>
<dbReference type="PROSITE" id="PS00137">
    <property type="entry name" value="SUBTILASE_HIS"/>
    <property type="match status" value="1"/>
</dbReference>
<evidence type="ECO:0000256" key="1">
    <source>
        <dbReference type="ARBA" id="ARBA00011073"/>
    </source>
</evidence>
<dbReference type="PANTHER" id="PTHR43399:SF4">
    <property type="entry name" value="CELL WALL-ASSOCIATED PROTEASE"/>
    <property type="match status" value="1"/>
</dbReference>
<feature type="transmembrane region" description="Helical" evidence="7">
    <location>
        <begin position="498"/>
        <end position="521"/>
    </location>
</feature>
<dbReference type="Gene3D" id="3.40.50.200">
    <property type="entry name" value="Peptidase S8/S53 domain"/>
    <property type="match status" value="1"/>
</dbReference>
<feature type="compositionally biased region" description="Low complexity" evidence="6">
    <location>
        <begin position="376"/>
        <end position="389"/>
    </location>
</feature>
<protein>
    <recommendedName>
        <fullName evidence="8">Peptidase S8/S53 domain-containing protein</fullName>
    </recommendedName>
</protein>
<keyword evidence="7" id="KW-0812">Transmembrane</keyword>
<feature type="region of interest" description="Disordered" evidence="6">
    <location>
        <begin position="402"/>
        <end position="425"/>
    </location>
</feature>
<keyword evidence="7" id="KW-1133">Transmembrane helix</keyword>
<evidence type="ECO:0000256" key="6">
    <source>
        <dbReference type="SAM" id="MobiDB-lite"/>
    </source>
</evidence>
<reference evidence="9" key="1">
    <citation type="journal article" date="2020" name="bioRxiv">
        <title>Comparative genomics of Chlamydomonas.</title>
        <authorList>
            <person name="Craig R.J."/>
            <person name="Hasan A.R."/>
            <person name="Ness R.W."/>
            <person name="Keightley P.D."/>
        </authorList>
    </citation>
    <scope>NUCLEOTIDE SEQUENCE</scope>
    <source>
        <strain evidence="9">CCAP 11/70</strain>
    </source>
</reference>
<dbReference type="InterPro" id="IPR015500">
    <property type="entry name" value="Peptidase_S8_subtilisin-rel"/>
</dbReference>
<feature type="compositionally biased region" description="Gly residues" evidence="6">
    <location>
        <begin position="449"/>
        <end position="459"/>
    </location>
</feature>
<dbReference type="Pfam" id="PF00082">
    <property type="entry name" value="Peptidase_S8"/>
    <property type="match status" value="1"/>
</dbReference>
<evidence type="ECO:0000256" key="7">
    <source>
        <dbReference type="SAM" id="Phobius"/>
    </source>
</evidence>
<dbReference type="PRINTS" id="PR00723">
    <property type="entry name" value="SUBTILISIN"/>
</dbReference>
<sequence>MRGSPRKSRSEVLNPLFRGGNGPGLERAPSERTEEHLEADLSPQWSPGGPSPSSQARIASSPDVAVAAVTHSPVASPSRKATQSPREGRSGTSASGVAEREIYNPLYRALPIHIAPVTKAAEGGPRPRASPSPPSAPPPDDGGRPARASAGGTPSPPIAERPGIGRLSYGGGGTSGADGPAPPQPHPPALRPLRDYTAGIIWPYAGVGPRAGLGAGAGAGAAAAAGVGPALAKPPAVAPSPPLPDPATAAQPLKSPQVPSPANPPDPAPPFTLEEFAGYPSDAEAPHGGPAGATAGVTPPSPGGAIVPPEPFTPPATTTGGTGAAVGQHPLNPEARIAAAEEAMVVVGSGGSLPTVATFTPPLSAPAAAPPPHTAPGPSLAAGAASPGTPGAVFSLGAVATGSGGGPGPPDAYPANGSAGGAAGNGSAGGGKQYVAFAGVSTSGREAASGGGKGGGGDGPDGKTLLEEDEESGGSPEELKPKPQQSDWRKREQRKAKYRSLMCCCFWLLLVGGAIAAAIAVPICVVRGCPPKDDSSDVVQPEEGLYNLRLLSAASNPVSDRIADLIPPILRGFVNVTRLEESFIEFLDCADLGVLREVRKQLTERYADKIAFLVPDFPVYAGPDLNEYVVSGLAAAGDLTAAAAAALADGGGDGLASLAAALGAGAAASGAGGLSGAALTDASAAVAELLRNASSAGGSLESLTALLPEDTRAAIKEAAAEISAAADPDPAAGSIGGLSFAQLLAAATSAAGSLLGSLQGGTTDAGGAGSQNHTGLVEAAAAGEAKGLSGVLPAGASALSGGAGGSPSGSGSADGGASDGGALAWYLRKAGVPGAWQLTRGAPEVVVAVLDTGFDVRHPDLQGNLWVNPGEVPGNGLDDDGNGYTDDVNGYDFAGSAAGCQGDWRQQPPPSVPPPAPPPPPPPAKPNKRRQAVSRVAKKIPPATSPSDLKPLCRGDGDVSPEQQGDNGHGTHVAGIVAAARDAMAGVAGAAPAVKIMALKVFDAQGRLYASHVAAAYAYALRMGAHIVSCSFGPAQPNLQPMPYEVAEMKGQAAVYGNAVGPLEAKGVLLVAAAGNELTNLDGLAAVGSNYLPCTLPNGNVLCVTGSNSADGIITGWSGNALVGVNYGANTVHIAAPGQDVYNTIPVAMGSYGNKTGSSMATPLVAGAAALVASLVGAAGAAADDPNFYQAARIKQILTEAADALPGLPVRGGRRLNAARAVAAAAAAATNGSYLLTPSSAFYTVNGGSASLLAAGLSEEYFVGTYDNSTSSVDPAVRGFTGLSLSPQPFDVSVRSPSGVPGTRLRRFKYSPSTLPSATASLNASSTNASTPGGPALARGQALVLRLSGLLRLGAPGAWGVALQGQAALGSVRLAIGQRLIAFPSVPSRVTLLAQSAGMYDFELLLLSPEAPLELRWSAPGSKSYGAAPDDLFAVPSYDAAVHPRCAHAPNVSLPGSPSAPAGWQLLWGTLAANASTPADAALSPAFLRSLSAALPPPSGPSAPGGYLPLRNSAFTQAAALFPTPGAFGQLAVATAAAANPSPSASPSLVAPDPATTAAFGAALALLAPPASGLLALRATCSSCAVYLQGALVIDASQTQPLGTAARASSSSDLDPPPLTAASGCIYLPAATQPGASSPSSPGVAAVYTLEVRFVIGDLSNGVLTVAWSPCSAAGPTGQWSSLDGLLTSLVMWAPPTVTVGGRTTLSNAAVARPGMRCDLWESNGTADGGVVPSPRVRQPLVSYNLPRPGSRNQNCSIWSNNPNCSFVAQLNALDVLPGAPSGGPGYHVRCWAYWLGGFRGGTLAVRGAFQSSSPAAVASVYLGHQQVFRSPSPDTPPGGPGLNRLPLAPWATWLGPYAQLLAFEYADVSSGLVMGLLDGMEGFSQRDLLAVDERMLVPAGLR</sequence>
<dbReference type="InterPro" id="IPR051048">
    <property type="entry name" value="Peptidase_S8/S53_subtilisin"/>
</dbReference>
<dbReference type="InterPro" id="IPR000209">
    <property type="entry name" value="Peptidase_S8/S53_dom"/>
</dbReference>
<dbReference type="GO" id="GO:0004252">
    <property type="term" value="F:serine-type endopeptidase activity"/>
    <property type="evidence" value="ECO:0007669"/>
    <property type="project" value="UniProtKB-UniRule"/>
</dbReference>
<feature type="region of interest" description="Disordered" evidence="6">
    <location>
        <begin position="445"/>
        <end position="491"/>
    </location>
</feature>
<dbReference type="InterPro" id="IPR022398">
    <property type="entry name" value="Peptidase_S8_His-AS"/>
</dbReference>
<dbReference type="PROSITE" id="PS51892">
    <property type="entry name" value="SUBTILASE"/>
    <property type="match status" value="1"/>
</dbReference>
<feature type="active site" description="Charge relay system" evidence="5">
    <location>
        <position position="851"/>
    </location>
</feature>
<proteinExistence type="inferred from homology"/>
<keyword evidence="2 5" id="KW-0645">Protease</keyword>
<name>A0A836BSE3_9CHLO</name>
<keyword evidence="10" id="KW-1185">Reference proteome</keyword>
<feature type="compositionally biased region" description="Gly residues" evidence="6">
    <location>
        <begin position="209"/>
        <end position="219"/>
    </location>
</feature>
<dbReference type="InterPro" id="IPR023827">
    <property type="entry name" value="Peptidase_S8_Asp-AS"/>
</dbReference>
<gene>
    <name evidence="9" type="ORF">HYH03_014262</name>
</gene>
<feature type="region of interest" description="Disordered" evidence="6">
    <location>
        <begin position="865"/>
        <end position="970"/>
    </location>
</feature>
<accession>A0A836BSE3</accession>
<evidence type="ECO:0000256" key="3">
    <source>
        <dbReference type="ARBA" id="ARBA00022801"/>
    </source>
</evidence>
<feature type="region of interest" description="Disordered" evidence="6">
    <location>
        <begin position="207"/>
        <end position="335"/>
    </location>
</feature>
<dbReference type="GO" id="GO:0006508">
    <property type="term" value="P:proteolysis"/>
    <property type="evidence" value="ECO:0007669"/>
    <property type="project" value="UniProtKB-KW"/>
</dbReference>
<feature type="compositionally biased region" description="Pro residues" evidence="6">
    <location>
        <begin position="907"/>
        <end position="925"/>
    </location>
</feature>
<evidence type="ECO:0000256" key="2">
    <source>
        <dbReference type="ARBA" id="ARBA00022670"/>
    </source>
</evidence>
<dbReference type="SUPFAM" id="SSF52743">
    <property type="entry name" value="Subtilisin-like"/>
    <property type="match status" value="1"/>
</dbReference>
<feature type="compositionally biased region" description="Pro residues" evidence="6">
    <location>
        <begin position="128"/>
        <end position="140"/>
    </location>
</feature>
<evidence type="ECO:0000259" key="8">
    <source>
        <dbReference type="Pfam" id="PF00082"/>
    </source>
</evidence>
<feature type="compositionally biased region" description="Pro residues" evidence="6">
    <location>
        <begin position="236"/>
        <end position="245"/>
    </location>
</feature>
<keyword evidence="7" id="KW-0472">Membrane</keyword>
<feature type="region of interest" description="Disordered" evidence="6">
    <location>
        <begin position="118"/>
        <end position="192"/>
    </location>
</feature>
<feature type="compositionally biased region" description="Basic and acidic residues" evidence="6">
    <location>
        <begin position="28"/>
        <end position="39"/>
    </location>
</feature>
<keyword evidence="4 5" id="KW-0720">Serine protease</keyword>
<feature type="region of interest" description="Disordered" evidence="6">
    <location>
        <begin position="1"/>
        <end position="99"/>
    </location>
</feature>
<dbReference type="PROSITE" id="PS00136">
    <property type="entry name" value="SUBTILASE_ASP"/>
    <property type="match status" value="1"/>
</dbReference>
<feature type="active site" description="Charge relay system" evidence="5">
    <location>
        <position position="969"/>
    </location>
</feature>
<evidence type="ECO:0000313" key="10">
    <source>
        <dbReference type="Proteomes" id="UP000612055"/>
    </source>
</evidence>
<evidence type="ECO:0000313" key="9">
    <source>
        <dbReference type="EMBL" id="KAG2487150.1"/>
    </source>
</evidence>
<keyword evidence="3 5" id="KW-0378">Hydrolase</keyword>
<feature type="compositionally biased region" description="Low complexity" evidence="6">
    <location>
        <begin position="286"/>
        <end position="298"/>
    </location>
</feature>
<feature type="compositionally biased region" description="Polar residues" evidence="6">
    <location>
        <begin position="73"/>
        <end position="95"/>
    </location>
</feature>
<feature type="compositionally biased region" description="Basic residues" evidence="6">
    <location>
        <begin position="926"/>
        <end position="938"/>
    </location>
</feature>
<dbReference type="InterPro" id="IPR036852">
    <property type="entry name" value="Peptidase_S8/S53_dom_sf"/>
</dbReference>
<comment type="caution">
    <text evidence="9">The sequence shown here is derived from an EMBL/GenBank/DDBJ whole genome shotgun (WGS) entry which is preliminary data.</text>
</comment>
<organism evidence="9 10">
    <name type="scientific">Edaphochlamys debaryana</name>
    <dbReference type="NCBI Taxonomy" id="47281"/>
    <lineage>
        <taxon>Eukaryota</taxon>
        <taxon>Viridiplantae</taxon>
        <taxon>Chlorophyta</taxon>
        <taxon>core chlorophytes</taxon>
        <taxon>Chlorophyceae</taxon>
        <taxon>CS clade</taxon>
        <taxon>Chlamydomonadales</taxon>
        <taxon>Chlamydomonadales incertae sedis</taxon>
        <taxon>Edaphochlamys</taxon>
    </lineage>
</organism>